<gene>
    <name evidence="4" type="ORF">NP493_756g01000</name>
</gene>
<name>A0AAD9NNL9_RIDPI</name>
<dbReference type="Pfam" id="PF20517">
    <property type="entry name" value="TMEM127"/>
    <property type="match status" value="1"/>
</dbReference>
<feature type="transmembrane region" description="Helical" evidence="2">
    <location>
        <begin position="275"/>
        <end position="300"/>
    </location>
</feature>
<evidence type="ECO:0000256" key="1">
    <source>
        <dbReference type="SAM" id="MobiDB-lite"/>
    </source>
</evidence>
<dbReference type="Proteomes" id="UP001209878">
    <property type="component" value="Unassembled WGS sequence"/>
</dbReference>
<feature type="compositionally biased region" description="Basic and acidic residues" evidence="1">
    <location>
        <begin position="1"/>
        <end position="11"/>
    </location>
</feature>
<proteinExistence type="predicted"/>
<dbReference type="PANTHER" id="PTHR28358">
    <property type="entry name" value="TRANSMEMBRANE PROTEIN 127"/>
    <property type="match status" value="1"/>
</dbReference>
<keyword evidence="2" id="KW-1133">Transmembrane helix</keyword>
<feature type="transmembrane region" description="Helical" evidence="2">
    <location>
        <begin position="199"/>
        <end position="221"/>
    </location>
</feature>
<dbReference type="AlphaFoldDB" id="A0AAD9NNL9"/>
<feature type="transmembrane region" description="Helical" evidence="2">
    <location>
        <begin position="109"/>
        <end position="128"/>
    </location>
</feature>
<keyword evidence="5" id="KW-1185">Reference proteome</keyword>
<protein>
    <recommendedName>
        <fullName evidence="3">Transmembrane protein 127 transmembrane region domain-containing protein</fullName>
    </recommendedName>
</protein>
<feature type="domain" description="Transmembrane protein 127 transmembrane region" evidence="3">
    <location>
        <begin position="188"/>
        <end position="300"/>
    </location>
</feature>
<feature type="compositionally biased region" description="Low complexity" evidence="1">
    <location>
        <begin position="44"/>
        <end position="61"/>
    </location>
</feature>
<dbReference type="PANTHER" id="PTHR28358:SF1">
    <property type="entry name" value="TRANSMEMBRANE PROTEIN 127"/>
    <property type="match status" value="1"/>
</dbReference>
<dbReference type="Gene3D" id="1.20.140.150">
    <property type="match status" value="1"/>
</dbReference>
<keyword evidence="2" id="KW-0472">Membrane</keyword>
<evidence type="ECO:0000313" key="4">
    <source>
        <dbReference type="EMBL" id="KAK2175043.1"/>
    </source>
</evidence>
<organism evidence="4 5">
    <name type="scientific">Ridgeia piscesae</name>
    <name type="common">Tubeworm</name>
    <dbReference type="NCBI Taxonomy" id="27915"/>
    <lineage>
        <taxon>Eukaryota</taxon>
        <taxon>Metazoa</taxon>
        <taxon>Spiralia</taxon>
        <taxon>Lophotrochozoa</taxon>
        <taxon>Annelida</taxon>
        <taxon>Polychaeta</taxon>
        <taxon>Sedentaria</taxon>
        <taxon>Canalipalpata</taxon>
        <taxon>Sabellida</taxon>
        <taxon>Siboglinidae</taxon>
        <taxon>Ridgeia</taxon>
    </lineage>
</organism>
<comment type="caution">
    <text evidence="4">The sequence shown here is derived from an EMBL/GenBank/DDBJ whole genome shotgun (WGS) entry which is preliminary data.</text>
</comment>
<accession>A0AAD9NNL9</accession>
<keyword evidence="2" id="KW-0812">Transmembrane</keyword>
<dbReference type="GO" id="GO:0008285">
    <property type="term" value="P:negative regulation of cell population proliferation"/>
    <property type="evidence" value="ECO:0007669"/>
    <property type="project" value="InterPro"/>
</dbReference>
<evidence type="ECO:0000313" key="5">
    <source>
        <dbReference type="Proteomes" id="UP001209878"/>
    </source>
</evidence>
<reference evidence="4" key="1">
    <citation type="journal article" date="2023" name="Mol. Biol. Evol.">
        <title>Third-Generation Sequencing Reveals the Adaptive Role of the Epigenome in Three Deep-Sea Polychaetes.</title>
        <authorList>
            <person name="Perez M."/>
            <person name="Aroh O."/>
            <person name="Sun Y."/>
            <person name="Lan Y."/>
            <person name="Juniper S.K."/>
            <person name="Young C.R."/>
            <person name="Angers B."/>
            <person name="Qian P.Y."/>
        </authorList>
    </citation>
    <scope>NUCLEOTIDE SEQUENCE</scope>
    <source>
        <strain evidence="4">R07B-5</strain>
    </source>
</reference>
<dbReference type="GO" id="GO:0016020">
    <property type="term" value="C:membrane"/>
    <property type="evidence" value="ECO:0007669"/>
    <property type="project" value="TreeGrafter"/>
</dbReference>
<dbReference type="GO" id="GO:0032007">
    <property type="term" value="P:negative regulation of TOR signaling"/>
    <property type="evidence" value="ECO:0007669"/>
    <property type="project" value="InterPro"/>
</dbReference>
<feature type="transmembrane region" description="Helical" evidence="2">
    <location>
        <begin position="233"/>
        <end position="255"/>
    </location>
</feature>
<feature type="region of interest" description="Disordered" evidence="1">
    <location>
        <begin position="1"/>
        <end position="63"/>
    </location>
</feature>
<dbReference type="InterPro" id="IPR046795">
    <property type="entry name" value="TMEM127_TM"/>
</dbReference>
<dbReference type="InterPro" id="IPR033331">
    <property type="entry name" value="TMEM127"/>
</dbReference>
<evidence type="ECO:0000256" key="2">
    <source>
        <dbReference type="SAM" id="Phobius"/>
    </source>
</evidence>
<sequence>MAQNADRHSESDDALLIPEPESETDPRSTDDELLPLDTVTDTRSPAAASDVGAAEAASTTHSHSERRQAECSCTWCRQRLGVERPRHRRRSHRNRWRLRHCQMKCKDSNLPAAFCSAIAVVLFCGAMAEPRWFHFHGGGCQRDNTHEPITTLGLAKFFHIGRFLPSRGSDVHLRYEYSYNLSDVLVDCVNPEIVQYLRMVIALCFIGLVLALAQFLLDFVGPTLKCLRPLYRNAFFSIFTVLTCVAIHGLSYWISELIKVLQRTTRRHPGSKVEVSFGISFYLIAAAGIVSILATAFNLLRCRWESRHDREHMFGSYEGIDFGPEFGPHVSETCASMAPPAYTP</sequence>
<dbReference type="EMBL" id="JAODUO010000755">
    <property type="protein sequence ID" value="KAK2175043.1"/>
    <property type="molecule type" value="Genomic_DNA"/>
</dbReference>
<evidence type="ECO:0000259" key="3">
    <source>
        <dbReference type="Pfam" id="PF20517"/>
    </source>
</evidence>